<name>A0AA38TC64_9ASTR</name>
<dbReference type="Proteomes" id="UP001172457">
    <property type="component" value="Chromosome 3"/>
</dbReference>
<dbReference type="AlphaFoldDB" id="A0AA38TC64"/>
<evidence type="ECO:0000313" key="1">
    <source>
        <dbReference type="EMBL" id="KAJ9558270.1"/>
    </source>
</evidence>
<protein>
    <submittedName>
        <fullName evidence="1">Uncharacterized protein</fullName>
    </submittedName>
</protein>
<proteinExistence type="predicted"/>
<organism evidence="1 2">
    <name type="scientific">Centaurea solstitialis</name>
    <name type="common">yellow star-thistle</name>
    <dbReference type="NCBI Taxonomy" id="347529"/>
    <lineage>
        <taxon>Eukaryota</taxon>
        <taxon>Viridiplantae</taxon>
        <taxon>Streptophyta</taxon>
        <taxon>Embryophyta</taxon>
        <taxon>Tracheophyta</taxon>
        <taxon>Spermatophyta</taxon>
        <taxon>Magnoliopsida</taxon>
        <taxon>eudicotyledons</taxon>
        <taxon>Gunneridae</taxon>
        <taxon>Pentapetalae</taxon>
        <taxon>asterids</taxon>
        <taxon>campanulids</taxon>
        <taxon>Asterales</taxon>
        <taxon>Asteraceae</taxon>
        <taxon>Carduoideae</taxon>
        <taxon>Cardueae</taxon>
        <taxon>Centaureinae</taxon>
        <taxon>Centaurea</taxon>
    </lineage>
</organism>
<evidence type="ECO:0000313" key="2">
    <source>
        <dbReference type="Proteomes" id="UP001172457"/>
    </source>
</evidence>
<reference evidence="1" key="1">
    <citation type="submission" date="2023-03" db="EMBL/GenBank/DDBJ databases">
        <title>Chromosome-scale reference genome and RAD-based genetic map of yellow starthistle (Centaurea solstitialis) reveal putative structural variation and QTLs associated with invader traits.</title>
        <authorList>
            <person name="Reatini B."/>
            <person name="Cang F.A."/>
            <person name="Jiang Q."/>
            <person name="Mckibben M.T.W."/>
            <person name="Barker M.S."/>
            <person name="Rieseberg L.H."/>
            <person name="Dlugosch K.M."/>
        </authorList>
    </citation>
    <scope>NUCLEOTIDE SEQUENCE</scope>
    <source>
        <strain evidence="1">CAN-66</strain>
        <tissue evidence="1">Leaf</tissue>
    </source>
</reference>
<comment type="caution">
    <text evidence="1">The sequence shown here is derived from an EMBL/GenBank/DDBJ whole genome shotgun (WGS) entry which is preliminary data.</text>
</comment>
<gene>
    <name evidence="1" type="ORF">OSB04_012884</name>
</gene>
<dbReference type="EMBL" id="JARYMX010000003">
    <property type="protein sequence ID" value="KAJ9558270.1"/>
    <property type="molecule type" value="Genomic_DNA"/>
</dbReference>
<accession>A0AA38TC64</accession>
<sequence>MEPNAKWMAVVLSCSVINNRSNNGFGSGLKISTKSSENGGINLNSLFVRKDDNFWEWQLEDDGKFSVCLLQMLIDCNTLPAVDSETIWVNWATSKANVHLWRTLIDCLVTMGNLCKRGITLQSDMCSSNHIFGECSTAKLVSAHISQWVDWWPSKERTVSEMWDHIDSNKSNDVNRKVRRVIWSQRNSKVYNGSMKKEKEMAEEIKFIAFDWIRCRTKFGITWEIWCCNPVKAVATCIALAPR</sequence>
<keyword evidence="2" id="KW-1185">Reference proteome</keyword>